<organism evidence="1 2">
    <name type="scientific">Microvirga terricola</name>
    <dbReference type="NCBI Taxonomy" id="2719797"/>
    <lineage>
        <taxon>Bacteria</taxon>
        <taxon>Pseudomonadati</taxon>
        <taxon>Pseudomonadota</taxon>
        <taxon>Alphaproteobacteria</taxon>
        <taxon>Hyphomicrobiales</taxon>
        <taxon>Methylobacteriaceae</taxon>
        <taxon>Microvirga</taxon>
    </lineage>
</organism>
<dbReference type="EMBL" id="JAATJS010000004">
    <property type="protein sequence ID" value="NIX77465.1"/>
    <property type="molecule type" value="Genomic_DNA"/>
</dbReference>
<protein>
    <submittedName>
        <fullName evidence="1">Uncharacterized protein</fullName>
    </submittedName>
</protein>
<keyword evidence="2" id="KW-1185">Reference proteome</keyword>
<name>A0ABX0VEU7_9HYPH</name>
<proteinExistence type="predicted"/>
<gene>
    <name evidence="1" type="ORF">HB375_12710</name>
</gene>
<sequence>MLYGARPTHCVEGSQLSDEEIEVVTELLARNGGNWYPERTKPALRAVSDRHREVARLILGAIDHSKAASQSARASSAPEGKAFNFTTDDQLHVGATVIYRPPGEKRALTCRIERMEHGRAYLVPADREIGWVAPETLVLQKP</sequence>
<reference evidence="1 2" key="1">
    <citation type="submission" date="2020-03" db="EMBL/GenBank/DDBJ databases">
        <title>The genome sequence of Microvirga sp. c23x22.</title>
        <authorList>
            <person name="Zhang X."/>
        </authorList>
    </citation>
    <scope>NUCLEOTIDE SEQUENCE [LARGE SCALE GENOMIC DNA]</scope>
    <source>
        <strain evidence="2">c23x22</strain>
    </source>
</reference>
<dbReference type="Proteomes" id="UP000707352">
    <property type="component" value="Unassembled WGS sequence"/>
</dbReference>
<accession>A0ABX0VEU7</accession>
<evidence type="ECO:0000313" key="1">
    <source>
        <dbReference type="EMBL" id="NIX77465.1"/>
    </source>
</evidence>
<comment type="caution">
    <text evidence="1">The sequence shown here is derived from an EMBL/GenBank/DDBJ whole genome shotgun (WGS) entry which is preliminary data.</text>
</comment>
<evidence type="ECO:0000313" key="2">
    <source>
        <dbReference type="Proteomes" id="UP000707352"/>
    </source>
</evidence>